<evidence type="ECO:0000313" key="3">
    <source>
        <dbReference type="Proteomes" id="UP000429552"/>
    </source>
</evidence>
<protein>
    <submittedName>
        <fullName evidence="1">Uncharacterized protein</fullName>
    </submittedName>
</protein>
<proteinExistence type="predicted"/>
<reference evidence="2 4" key="2">
    <citation type="submission" date="2022-12" db="EMBL/GenBank/DDBJ databases">
        <authorList>
            <person name="Ruckert C."/>
            <person name="Busche T."/>
            <person name="Kalinowski J."/>
            <person name="Wittmann C."/>
        </authorList>
    </citation>
    <scope>NUCLEOTIDE SEQUENCE [LARGE SCALE GENOMIC DNA]</scope>
    <source>
        <strain evidence="2 4">DSM 40555</strain>
    </source>
</reference>
<accession>A0A640TAD0</accession>
<reference evidence="1 3" key="1">
    <citation type="submission" date="2019-12" db="EMBL/GenBank/DDBJ databases">
        <title>Whole genome shotgun sequence of Streptomyces libani subsp. libani NBRC 13452.</title>
        <authorList>
            <person name="Ichikawa N."/>
            <person name="Kimura A."/>
            <person name="Kitahashi Y."/>
            <person name="Komaki H."/>
            <person name="Tamura T."/>
        </authorList>
    </citation>
    <scope>NUCLEOTIDE SEQUENCE [LARGE SCALE GENOMIC DNA]</scope>
    <source>
        <strain evidence="1 3">NBRC 13452</strain>
    </source>
</reference>
<dbReference type="EMBL" id="BLIP01000001">
    <property type="protein sequence ID" value="GFE20130.1"/>
    <property type="molecule type" value="Genomic_DNA"/>
</dbReference>
<dbReference type="EMBL" id="CP114202">
    <property type="protein sequence ID" value="WAT94972.1"/>
    <property type="molecule type" value="Genomic_DNA"/>
</dbReference>
<dbReference type="AlphaFoldDB" id="A0A640TAD0"/>
<dbReference type="Proteomes" id="UP000429552">
    <property type="component" value="Unassembled WGS sequence"/>
</dbReference>
<dbReference type="Proteomes" id="UP001210609">
    <property type="component" value="Chromosome"/>
</dbReference>
<evidence type="ECO:0000313" key="2">
    <source>
        <dbReference type="EMBL" id="WAT94972.1"/>
    </source>
</evidence>
<name>A0A640TAD0_STRNI</name>
<keyword evidence="4" id="KW-1185">Reference proteome</keyword>
<evidence type="ECO:0000313" key="1">
    <source>
        <dbReference type="EMBL" id="GFE20130.1"/>
    </source>
</evidence>
<evidence type="ECO:0000313" key="4">
    <source>
        <dbReference type="Proteomes" id="UP001210609"/>
    </source>
</evidence>
<organism evidence="1 3">
    <name type="scientific">Streptomyces nigrescens</name>
    <dbReference type="NCBI Taxonomy" id="1920"/>
    <lineage>
        <taxon>Bacteria</taxon>
        <taxon>Bacillati</taxon>
        <taxon>Actinomycetota</taxon>
        <taxon>Actinomycetes</taxon>
        <taxon>Kitasatosporales</taxon>
        <taxon>Streptomycetaceae</taxon>
        <taxon>Streptomyces</taxon>
    </lineage>
</organism>
<dbReference type="RefSeq" id="WP_159484193.1">
    <property type="nucleotide sequence ID" value="NZ_BLIP01000001.1"/>
</dbReference>
<gene>
    <name evidence="1" type="ORF">Sliba_05830</name>
    <name evidence="2" type="ORF">STRLI_000645</name>
</gene>
<sequence length="158" mass="17012">MKITVILLAGARYLTEPGIVPGTLADIAFNIAEGPVVIRHGACPGENSADQTASDWINSIGNRYGITEDPMPAYWDNCTTSCPPGHRRRKKPGDTAHPGLLDDYCPAAGPRRNGAMVAKLPHPEWMVAFPEPGQPNYGTRGCMRLAKQAGIKVYEITA</sequence>